<feature type="transmembrane region" description="Helical" evidence="6">
    <location>
        <begin position="386"/>
        <end position="405"/>
    </location>
</feature>
<dbReference type="InterPro" id="IPR004797">
    <property type="entry name" value="Competence_ComEC/Rec2"/>
</dbReference>
<protein>
    <submittedName>
        <fullName evidence="8">Competence protein ComEC</fullName>
    </submittedName>
</protein>
<keyword evidence="2" id="KW-1003">Cell membrane</keyword>
<dbReference type="RefSeq" id="WP_105482726.1">
    <property type="nucleotide sequence ID" value="NZ_NIGF01000003.1"/>
</dbReference>
<feature type="transmembrane region" description="Helical" evidence="6">
    <location>
        <begin position="284"/>
        <end position="308"/>
    </location>
</feature>
<dbReference type="NCBIfam" id="TIGR00360">
    <property type="entry name" value="ComEC_N-term"/>
    <property type="match status" value="1"/>
</dbReference>
<feature type="transmembrane region" description="Helical" evidence="6">
    <location>
        <begin position="549"/>
        <end position="565"/>
    </location>
</feature>
<sequence length="839" mass="90964">MPAVSPATSRALDPLRFRPLLWMAFCALAGVTAGGVWTQSCGIATRADARWLWPLLPSFFVAFGVWKFRRCGLKRRACIAIALFFFFMASAARRIAAPAGDVSLLTQIPARLDGPLLPTSLTVRGVVADYPKNSDFSTQFPLQCTSHSGRIWVSAPFGTRLEIGDEISLQLEVSALPRPGNPGERDTFWRNIGANCWCLGRKPTNLQKMGVNGSYFAARRIGKWRDGLLHHYEAQFRGAGDQNSLRWRPFPAANAQLLTAMVFGEGGLSRPLPQTLRDDFRAAGLSHVLVASGTQISFVLAITLGILGRLGFKQSKWLLLAIPILIFYAFLAGSATSIWRATLAGFLLIYAILLGRDVDGLSLWSGAMLALLILDPLTAWSLSFQLTFAATWGLFVVAPALSRLFERRFGKGKALDLAAFSLGAQAATIPISLFHFGTFSAAGLGANFVAVPLAGFMVATGLLGLVCSPINWLNYFLTRGVASVAHGFALLPGARLSGSPLSLAWSLACYALLLAAIAPLSLDFAPLLEAWQQSKAKLSRFFVDLRPQALIALFLVLGLWLMWLSRDAKSGELRVTMLDVGQGESILVRTPSGQNILIDGGSLDGRERSDIGAQVIVPALQSLGVEQLDLLVLTHSDADHCNGLSALAREIPVRAFLDGPSVNQNGKTENLDPALTDYFALRKLLDSQKIPVITPRAGQFFRFGDLKLRLLAPIFPLLDSVNDDAIVCRLEWGKTSILLTGDIEKSGEARLLSRGANLKCTVLKVAHHGSKTSTTPAFLRAAKPALALISCGRYNRFGHPNPQTLRTLQDAKVPTFRTDLSGALEVDCDKNSCRVTPFR</sequence>
<dbReference type="GO" id="GO:0030420">
    <property type="term" value="P:establishment of competence for transformation"/>
    <property type="evidence" value="ECO:0007669"/>
    <property type="project" value="InterPro"/>
</dbReference>
<feature type="transmembrane region" description="Helical" evidence="6">
    <location>
        <begin position="503"/>
        <end position="528"/>
    </location>
</feature>
<dbReference type="Gene3D" id="3.60.15.10">
    <property type="entry name" value="Ribonuclease Z/Hydroxyacylglutathione hydrolase-like"/>
    <property type="match status" value="1"/>
</dbReference>
<dbReference type="FunCoup" id="A0A2S8SVM7">
    <property type="interactions" value="153"/>
</dbReference>
<dbReference type="AlphaFoldDB" id="A0A2S8SVM7"/>
<keyword evidence="4 6" id="KW-1133">Transmembrane helix</keyword>
<keyword evidence="5 6" id="KW-0472">Membrane</keyword>
<dbReference type="InterPro" id="IPR004477">
    <property type="entry name" value="ComEC_N"/>
</dbReference>
<dbReference type="Pfam" id="PF13567">
    <property type="entry name" value="DUF4131"/>
    <property type="match status" value="1"/>
</dbReference>
<gene>
    <name evidence="8" type="ORF">B1R32_103114</name>
</gene>
<dbReference type="InterPro" id="IPR035681">
    <property type="entry name" value="ComA-like_MBL"/>
</dbReference>
<dbReference type="InParanoid" id="A0A2S8SVM7"/>
<evidence type="ECO:0000313" key="8">
    <source>
        <dbReference type="EMBL" id="PQV64847.1"/>
    </source>
</evidence>
<dbReference type="SMART" id="SM00849">
    <property type="entry name" value="Lactamase_B"/>
    <property type="match status" value="1"/>
</dbReference>
<dbReference type="PANTHER" id="PTHR30619:SF1">
    <property type="entry name" value="RECOMBINATION PROTEIN 2"/>
    <property type="match status" value="1"/>
</dbReference>
<dbReference type="Proteomes" id="UP000237684">
    <property type="component" value="Unassembled WGS sequence"/>
</dbReference>
<evidence type="ECO:0000256" key="5">
    <source>
        <dbReference type="ARBA" id="ARBA00023136"/>
    </source>
</evidence>
<dbReference type="Pfam" id="PF00753">
    <property type="entry name" value="Lactamase_B"/>
    <property type="match status" value="1"/>
</dbReference>
<evidence type="ECO:0000256" key="6">
    <source>
        <dbReference type="SAM" id="Phobius"/>
    </source>
</evidence>
<organism evidence="8 9">
    <name type="scientific">Abditibacterium utsteinense</name>
    <dbReference type="NCBI Taxonomy" id="1960156"/>
    <lineage>
        <taxon>Bacteria</taxon>
        <taxon>Pseudomonadati</taxon>
        <taxon>Abditibacteriota</taxon>
        <taxon>Abditibacteriia</taxon>
        <taxon>Abditibacteriales</taxon>
        <taxon>Abditibacteriaceae</taxon>
        <taxon>Abditibacterium</taxon>
    </lineage>
</organism>
<dbReference type="InterPro" id="IPR025405">
    <property type="entry name" value="DUF4131"/>
</dbReference>
<feature type="transmembrane region" description="Helical" evidence="6">
    <location>
        <begin position="442"/>
        <end position="465"/>
    </location>
</feature>
<reference evidence="8 9" key="1">
    <citation type="journal article" date="2018" name="Syst. Appl. Microbiol.">
        <title>Abditibacterium utsteinense sp. nov., the first cultivated member of candidate phylum FBP, isolated from ice-free Antarctic soil samples.</title>
        <authorList>
            <person name="Tahon G."/>
            <person name="Tytgat B."/>
            <person name="Lebbe L."/>
            <person name="Carlier A."/>
            <person name="Willems A."/>
        </authorList>
    </citation>
    <scope>NUCLEOTIDE SEQUENCE [LARGE SCALE GENOMIC DNA]</scope>
    <source>
        <strain evidence="8 9">LMG 29911</strain>
    </source>
</reference>
<evidence type="ECO:0000256" key="1">
    <source>
        <dbReference type="ARBA" id="ARBA00004651"/>
    </source>
</evidence>
<dbReference type="InterPro" id="IPR052159">
    <property type="entry name" value="Competence_DNA_uptake"/>
</dbReference>
<dbReference type="PANTHER" id="PTHR30619">
    <property type="entry name" value="DNA INTERNALIZATION/COMPETENCE PROTEIN COMEC/REC2"/>
    <property type="match status" value="1"/>
</dbReference>
<accession>A0A2S8SVM7</accession>
<comment type="subcellular location">
    <subcellularLocation>
        <location evidence="1">Cell membrane</location>
        <topology evidence="1">Multi-pass membrane protein</topology>
    </subcellularLocation>
</comment>
<dbReference type="Pfam" id="PF03772">
    <property type="entry name" value="Competence"/>
    <property type="match status" value="1"/>
</dbReference>
<dbReference type="OrthoDB" id="9790149at2"/>
<evidence type="ECO:0000256" key="2">
    <source>
        <dbReference type="ARBA" id="ARBA00022475"/>
    </source>
</evidence>
<proteinExistence type="predicted"/>
<comment type="caution">
    <text evidence="8">The sequence shown here is derived from an EMBL/GenBank/DDBJ whole genome shotgun (WGS) entry which is preliminary data.</text>
</comment>
<feature type="transmembrane region" description="Helical" evidence="6">
    <location>
        <begin position="315"/>
        <end position="331"/>
    </location>
</feature>
<dbReference type="InterPro" id="IPR001279">
    <property type="entry name" value="Metallo-B-lactamas"/>
</dbReference>
<feature type="transmembrane region" description="Helical" evidence="6">
    <location>
        <begin position="20"/>
        <end position="39"/>
    </location>
</feature>
<dbReference type="InterPro" id="IPR036866">
    <property type="entry name" value="RibonucZ/Hydroxyglut_hydro"/>
</dbReference>
<dbReference type="GO" id="GO:0005886">
    <property type="term" value="C:plasma membrane"/>
    <property type="evidence" value="ECO:0007669"/>
    <property type="project" value="UniProtKB-SubCell"/>
</dbReference>
<evidence type="ECO:0000256" key="4">
    <source>
        <dbReference type="ARBA" id="ARBA00022989"/>
    </source>
</evidence>
<dbReference type="SUPFAM" id="SSF56281">
    <property type="entry name" value="Metallo-hydrolase/oxidoreductase"/>
    <property type="match status" value="1"/>
</dbReference>
<feature type="transmembrane region" description="Helical" evidence="6">
    <location>
        <begin position="417"/>
        <end position="436"/>
    </location>
</feature>
<evidence type="ECO:0000313" key="9">
    <source>
        <dbReference type="Proteomes" id="UP000237684"/>
    </source>
</evidence>
<feature type="domain" description="Metallo-beta-lactamase" evidence="7">
    <location>
        <begin position="582"/>
        <end position="793"/>
    </location>
</feature>
<evidence type="ECO:0000256" key="3">
    <source>
        <dbReference type="ARBA" id="ARBA00022692"/>
    </source>
</evidence>
<keyword evidence="3 6" id="KW-0812">Transmembrane</keyword>
<name>A0A2S8SVM7_9BACT</name>
<dbReference type="CDD" id="cd07731">
    <property type="entry name" value="ComA-like_MBL-fold"/>
    <property type="match status" value="1"/>
</dbReference>
<dbReference type="NCBIfam" id="TIGR00361">
    <property type="entry name" value="ComEC_Rec2"/>
    <property type="match status" value="1"/>
</dbReference>
<keyword evidence="9" id="KW-1185">Reference proteome</keyword>
<feature type="transmembrane region" description="Helical" evidence="6">
    <location>
        <begin position="51"/>
        <end position="68"/>
    </location>
</feature>
<evidence type="ECO:0000259" key="7">
    <source>
        <dbReference type="SMART" id="SM00849"/>
    </source>
</evidence>
<dbReference type="EMBL" id="NIGF01000003">
    <property type="protein sequence ID" value="PQV64847.1"/>
    <property type="molecule type" value="Genomic_DNA"/>
</dbReference>